<organism evidence="4 5">
    <name type="scientific">Acidiferrimicrobium australe</name>
    <dbReference type="NCBI Taxonomy" id="2664430"/>
    <lineage>
        <taxon>Bacteria</taxon>
        <taxon>Bacillati</taxon>
        <taxon>Actinomycetota</taxon>
        <taxon>Acidimicrobiia</taxon>
        <taxon>Acidimicrobiales</taxon>
        <taxon>Acidimicrobiaceae</taxon>
        <taxon>Acidiferrimicrobium</taxon>
    </lineage>
</organism>
<evidence type="ECO:0000256" key="2">
    <source>
        <dbReference type="SAM" id="Coils"/>
    </source>
</evidence>
<keyword evidence="5" id="KW-1185">Reference proteome</keyword>
<dbReference type="InterPro" id="IPR007157">
    <property type="entry name" value="PspA_VIPP1"/>
</dbReference>
<feature type="coiled-coil region" evidence="2">
    <location>
        <begin position="27"/>
        <end position="54"/>
    </location>
</feature>
<evidence type="ECO:0000313" key="5">
    <source>
        <dbReference type="Proteomes" id="UP000437736"/>
    </source>
</evidence>
<protein>
    <submittedName>
        <fullName evidence="4">PspA/IM30 family protein</fullName>
    </submittedName>
</protein>
<feature type="region of interest" description="Disordered" evidence="3">
    <location>
        <begin position="241"/>
        <end position="284"/>
    </location>
</feature>
<name>A0ABW9QVL1_9ACTN</name>
<comment type="similarity">
    <text evidence="1">Belongs to the PspA/Vipp/IM30 family.</text>
</comment>
<reference evidence="4 5" key="1">
    <citation type="submission" date="2019-11" db="EMBL/GenBank/DDBJ databases">
        <title>Acidiferrimicrobium australis gen. nov., sp. nov., an acidophilic and obligately heterotrophic, member of the Actinobacteria that catalyses dissimilatory oxido- reduction of iron isolated from metal-rich acidic water in Chile.</title>
        <authorList>
            <person name="Gonzalez D."/>
            <person name="Huber K."/>
            <person name="Hedrich S."/>
            <person name="Rojas-Villalobos C."/>
            <person name="Quatrini R."/>
            <person name="Dinamarca M.A."/>
            <person name="Schwarz A."/>
            <person name="Canales C."/>
            <person name="Nancucheo I."/>
        </authorList>
    </citation>
    <scope>NUCLEOTIDE SEQUENCE [LARGE SCALE GENOMIC DNA]</scope>
    <source>
        <strain evidence="4 5">USS-CCA1</strain>
    </source>
</reference>
<feature type="coiled-coil region" evidence="2">
    <location>
        <begin position="102"/>
        <end position="168"/>
    </location>
</feature>
<comment type="caution">
    <text evidence="4">The sequence shown here is derived from an EMBL/GenBank/DDBJ whole genome shotgun (WGS) entry which is preliminary data.</text>
</comment>
<evidence type="ECO:0000256" key="3">
    <source>
        <dbReference type="SAM" id="MobiDB-lite"/>
    </source>
</evidence>
<evidence type="ECO:0000256" key="1">
    <source>
        <dbReference type="ARBA" id="ARBA00043985"/>
    </source>
</evidence>
<gene>
    <name evidence="4" type="ORF">GHK86_12200</name>
</gene>
<sequence length="284" mass="30809">MWKGLKRQWKYQSAKINNKLEERADPKIQLEQAIQEAQEQHRMLVEQAANVIARQKQTELQLNRAMDDLAKTNQSTRQALVLAQQAQASGDAAKAAQYNQAAEGFANQLVAIEQRVQDLKQISLQTAQASDQAKAAVQQNSTRLQQQLAERNNLLNQLEQARMQEQLNAATSQLSQTVGGDVPSLDQVREKIESRYAKAVGTSELGNATVESRMLEVQQAVIGVQAQSKLDQIRAQMQLEAGGDTGGAGARTGATLEAGASGELPEGSPGTPDAAQPIEDAEET</sequence>
<proteinExistence type="inferred from homology"/>
<keyword evidence="2" id="KW-0175">Coiled coil</keyword>
<dbReference type="EMBL" id="WJHE01000610">
    <property type="protein sequence ID" value="MST33478.1"/>
    <property type="molecule type" value="Genomic_DNA"/>
</dbReference>
<evidence type="ECO:0000313" key="4">
    <source>
        <dbReference type="EMBL" id="MST33478.1"/>
    </source>
</evidence>
<feature type="compositionally biased region" description="Low complexity" evidence="3">
    <location>
        <begin position="251"/>
        <end position="260"/>
    </location>
</feature>
<accession>A0ABW9QVL1</accession>
<dbReference type="Pfam" id="PF04012">
    <property type="entry name" value="PspA_IM30"/>
    <property type="match status" value="1"/>
</dbReference>
<dbReference type="Proteomes" id="UP000437736">
    <property type="component" value="Unassembled WGS sequence"/>
</dbReference>